<evidence type="ECO:0000256" key="1">
    <source>
        <dbReference type="ARBA" id="ARBA00023002"/>
    </source>
</evidence>
<sequence length="285" mass="30483">MSDRPVIAWLGTGLMGAPMAARLARYGFTVHAWNRTAAKAEALAAAGVRPEPTAAAAVTPARIVFTTFSDHPATETVLTGLPLEGRILVQMATVGVEQSRRLAAQVEAAGGRYLEAPVLGSIPEARAGTLIIMAGGRQTDFETVQPLLAILGKEIRLIGPAGQAAALKLALNQLIATLTTAFATSLGFVQKHQVSVDTFMDILRASALYAPTFDKKLPRMLAHDYADPNFPTEHLVKDIDLFLAEAQGLEGKLPTAAAALYRRALQHHRFEDYSCVFETVTGNEP</sequence>
<dbReference type="InterPro" id="IPR013328">
    <property type="entry name" value="6PGD_dom2"/>
</dbReference>
<dbReference type="RefSeq" id="WP_286293128.1">
    <property type="nucleotide sequence ID" value="NZ_AP024718.1"/>
</dbReference>
<feature type="active site" evidence="3">
    <location>
        <position position="168"/>
    </location>
</feature>
<protein>
    <submittedName>
        <fullName evidence="6">3-hydroxyisobutyrate dehydrogenase</fullName>
        <ecNumber evidence="6">1.1.1.31</ecNumber>
    </submittedName>
</protein>
<dbReference type="EC" id="1.1.1.31" evidence="6"/>
<dbReference type="InterPro" id="IPR015815">
    <property type="entry name" value="HIBADH-related"/>
</dbReference>
<dbReference type="GO" id="GO:0050661">
    <property type="term" value="F:NADP binding"/>
    <property type="evidence" value="ECO:0007669"/>
    <property type="project" value="InterPro"/>
</dbReference>
<evidence type="ECO:0000313" key="7">
    <source>
        <dbReference type="Proteomes" id="UP001321450"/>
    </source>
</evidence>
<reference evidence="7" key="1">
    <citation type="journal article" date="2024" name="Int. J. Syst. Evol. Microbiol.">
        <title>Methylomarinovum tepidoasis sp. nov., a moderately thermophilic methanotroph of the family Methylothermaceae isolated from a deep-sea hydrothermal field.</title>
        <authorList>
            <person name="Hirayama H."/>
            <person name="Takaki Y."/>
            <person name="Abe M."/>
            <person name="Miyazaki M."/>
            <person name="Uematsu K."/>
            <person name="Matsui Y."/>
            <person name="Takai K."/>
        </authorList>
    </citation>
    <scope>NUCLEOTIDE SEQUENCE [LARGE SCALE GENOMIC DNA]</scope>
    <source>
        <strain evidence="7">IN45</strain>
    </source>
</reference>
<evidence type="ECO:0000256" key="2">
    <source>
        <dbReference type="ARBA" id="ARBA00023027"/>
    </source>
</evidence>
<gene>
    <name evidence="6" type="ORF">MIN45_P0445</name>
</gene>
<accession>A0AAU9BX96</accession>
<dbReference type="Gene3D" id="1.10.1040.10">
    <property type="entry name" value="N-(1-d-carboxylethyl)-l-norvaline Dehydrogenase, domain 2"/>
    <property type="match status" value="1"/>
</dbReference>
<keyword evidence="2" id="KW-0520">NAD</keyword>
<dbReference type="InterPro" id="IPR036291">
    <property type="entry name" value="NAD(P)-bd_dom_sf"/>
</dbReference>
<keyword evidence="1 6" id="KW-0560">Oxidoreductase</keyword>
<evidence type="ECO:0000256" key="3">
    <source>
        <dbReference type="PIRSR" id="PIRSR000103-1"/>
    </source>
</evidence>
<dbReference type="EMBL" id="AP024718">
    <property type="protein sequence ID" value="BCX88078.1"/>
    <property type="molecule type" value="Genomic_DNA"/>
</dbReference>
<dbReference type="Pfam" id="PF03446">
    <property type="entry name" value="NAD_binding_2"/>
    <property type="match status" value="1"/>
</dbReference>
<dbReference type="GO" id="GO:0008442">
    <property type="term" value="F:3-hydroxyisobutyrate dehydrogenase activity"/>
    <property type="evidence" value="ECO:0007669"/>
    <property type="project" value="UniProtKB-EC"/>
</dbReference>
<organism evidence="6 7">
    <name type="scientific">Methylomarinovum tepidoasis</name>
    <dbReference type="NCBI Taxonomy" id="2840183"/>
    <lineage>
        <taxon>Bacteria</taxon>
        <taxon>Pseudomonadati</taxon>
        <taxon>Pseudomonadota</taxon>
        <taxon>Gammaproteobacteria</taxon>
        <taxon>Methylococcales</taxon>
        <taxon>Methylothermaceae</taxon>
        <taxon>Methylomarinovum</taxon>
    </lineage>
</organism>
<evidence type="ECO:0000259" key="4">
    <source>
        <dbReference type="Pfam" id="PF03446"/>
    </source>
</evidence>
<dbReference type="AlphaFoldDB" id="A0AAU9BX96"/>
<proteinExistence type="predicted"/>
<feature type="domain" description="3-hydroxyisobutyrate dehydrogenase-like NAD-binding" evidence="5">
    <location>
        <begin position="162"/>
        <end position="267"/>
    </location>
</feature>
<dbReference type="InterPro" id="IPR008927">
    <property type="entry name" value="6-PGluconate_DH-like_C_sf"/>
</dbReference>
<dbReference type="PIRSF" id="PIRSF000103">
    <property type="entry name" value="HIBADH"/>
    <property type="match status" value="1"/>
</dbReference>
<keyword evidence="7" id="KW-1185">Reference proteome</keyword>
<dbReference type="Proteomes" id="UP001321450">
    <property type="component" value="Chromosome"/>
</dbReference>
<dbReference type="InterPro" id="IPR051265">
    <property type="entry name" value="HIBADH-related_NP60_sf"/>
</dbReference>
<name>A0AAU9BX96_9GAMM</name>
<dbReference type="GO" id="GO:0051287">
    <property type="term" value="F:NAD binding"/>
    <property type="evidence" value="ECO:0007669"/>
    <property type="project" value="InterPro"/>
</dbReference>
<dbReference type="PANTHER" id="PTHR43580">
    <property type="entry name" value="OXIDOREDUCTASE GLYR1-RELATED"/>
    <property type="match status" value="1"/>
</dbReference>
<evidence type="ECO:0000259" key="5">
    <source>
        <dbReference type="Pfam" id="PF14833"/>
    </source>
</evidence>
<dbReference type="Gene3D" id="3.40.50.720">
    <property type="entry name" value="NAD(P)-binding Rossmann-like Domain"/>
    <property type="match status" value="1"/>
</dbReference>
<dbReference type="InterPro" id="IPR006115">
    <property type="entry name" value="6PGDH_NADP-bd"/>
</dbReference>
<dbReference type="PANTHER" id="PTHR43580:SF9">
    <property type="entry name" value="GLYOXYLATE_SUCCINIC SEMIALDEHYDE REDUCTASE 1"/>
    <property type="match status" value="1"/>
</dbReference>
<evidence type="ECO:0000313" key="6">
    <source>
        <dbReference type="EMBL" id="BCX88078.1"/>
    </source>
</evidence>
<dbReference type="KEGG" id="meiy:MIN45_P0445"/>
<dbReference type="SUPFAM" id="SSF48179">
    <property type="entry name" value="6-phosphogluconate dehydrogenase C-terminal domain-like"/>
    <property type="match status" value="1"/>
</dbReference>
<dbReference type="InterPro" id="IPR029154">
    <property type="entry name" value="HIBADH-like_NADP-bd"/>
</dbReference>
<dbReference type="SUPFAM" id="SSF51735">
    <property type="entry name" value="NAD(P)-binding Rossmann-fold domains"/>
    <property type="match status" value="1"/>
</dbReference>
<feature type="domain" description="6-phosphogluconate dehydrogenase NADP-binding" evidence="4">
    <location>
        <begin position="7"/>
        <end position="159"/>
    </location>
</feature>
<dbReference type="Pfam" id="PF14833">
    <property type="entry name" value="NAD_binding_11"/>
    <property type="match status" value="1"/>
</dbReference>